<evidence type="ECO:0000256" key="8">
    <source>
        <dbReference type="RuleBase" id="RU364100"/>
    </source>
</evidence>
<organism evidence="9 10">
    <name type="scientific">Dictyobacter kobayashii</name>
    <dbReference type="NCBI Taxonomy" id="2014872"/>
    <lineage>
        <taxon>Bacteria</taxon>
        <taxon>Bacillati</taxon>
        <taxon>Chloroflexota</taxon>
        <taxon>Ktedonobacteria</taxon>
        <taxon>Ktedonobacterales</taxon>
        <taxon>Dictyobacteraceae</taxon>
        <taxon>Dictyobacter</taxon>
    </lineage>
</organism>
<dbReference type="PANTHER" id="PTHR13604:SF0">
    <property type="entry name" value="ABASIC SITE PROCESSING PROTEIN HMCES"/>
    <property type="match status" value="1"/>
</dbReference>
<dbReference type="AlphaFoldDB" id="A0A402AIX0"/>
<protein>
    <recommendedName>
        <fullName evidence="8">Abasic site processing protein</fullName>
        <ecNumber evidence="8">3.4.-.-</ecNumber>
    </recommendedName>
</protein>
<dbReference type="EMBL" id="BIFS01000001">
    <property type="protein sequence ID" value="GCE19046.1"/>
    <property type="molecule type" value="Genomic_DNA"/>
</dbReference>
<sequence length="223" mass="25358">MCGRFTLFHNMQDIARAFQVEVPASMQITPRYNVAPTQEIVTILRDGTSAAHLALLRWGLIPSWAKEESIGSRMINARAETLAEKPSFKRLLHNRRCLIVADGFYEWMQEPGSKLKTPMYITLKGQEPFAFAGLWDSWKNPAGEQLQTCTIITTTPNDVVSPIHNRMPAILTPEAREEWLDPNLKDDQALLHLLKAYPAQQMEARPVSRRVNDTRYDNADLIA</sequence>
<dbReference type="Proteomes" id="UP000287188">
    <property type="component" value="Unassembled WGS sequence"/>
</dbReference>
<keyword evidence="2 8" id="KW-0645">Protease</keyword>
<dbReference type="PANTHER" id="PTHR13604">
    <property type="entry name" value="DC12-RELATED"/>
    <property type="match status" value="1"/>
</dbReference>
<name>A0A402AIX0_9CHLR</name>
<comment type="similarity">
    <text evidence="1 8">Belongs to the SOS response-associated peptidase family.</text>
</comment>
<keyword evidence="5" id="KW-0190">Covalent protein-DNA linkage</keyword>
<evidence type="ECO:0000256" key="2">
    <source>
        <dbReference type="ARBA" id="ARBA00022670"/>
    </source>
</evidence>
<keyword evidence="6" id="KW-0238">DNA-binding</keyword>
<dbReference type="SUPFAM" id="SSF143081">
    <property type="entry name" value="BB1717-like"/>
    <property type="match status" value="1"/>
</dbReference>
<evidence type="ECO:0000256" key="1">
    <source>
        <dbReference type="ARBA" id="ARBA00008136"/>
    </source>
</evidence>
<evidence type="ECO:0000256" key="5">
    <source>
        <dbReference type="ARBA" id="ARBA00023124"/>
    </source>
</evidence>
<evidence type="ECO:0000256" key="7">
    <source>
        <dbReference type="ARBA" id="ARBA00023239"/>
    </source>
</evidence>
<proteinExistence type="inferred from homology"/>
<dbReference type="GO" id="GO:0003697">
    <property type="term" value="F:single-stranded DNA binding"/>
    <property type="evidence" value="ECO:0007669"/>
    <property type="project" value="InterPro"/>
</dbReference>
<dbReference type="InterPro" id="IPR003738">
    <property type="entry name" value="SRAP"/>
</dbReference>
<dbReference type="Gene3D" id="3.90.1680.10">
    <property type="entry name" value="SOS response associated peptidase-like"/>
    <property type="match status" value="1"/>
</dbReference>
<dbReference type="InterPro" id="IPR036590">
    <property type="entry name" value="SRAP-like"/>
</dbReference>
<evidence type="ECO:0000256" key="4">
    <source>
        <dbReference type="ARBA" id="ARBA00022801"/>
    </source>
</evidence>
<evidence type="ECO:0000256" key="3">
    <source>
        <dbReference type="ARBA" id="ARBA00022763"/>
    </source>
</evidence>
<dbReference type="Pfam" id="PF02586">
    <property type="entry name" value="SRAP"/>
    <property type="match status" value="1"/>
</dbReference>
<dbReference type="GO" id="GO:0016829">
    <property type="term" value="F:lyase activity"/>
    <property type="evidence" value="ECO:0007669"/>
    <property type="project" value="UniProtKB-KW"/>
</dbReference>
<dbReference type="RefSeq" id="WP_126550777.1">
    <property type="nucleotide sequence ID" value="NZ_BIFS01000001.1"/>
</dbReference>
<dbReference type="GO" id="GO:0106300">
    <property type="term" value="P:protein-DNA covalent cross-linking repair"/>
    <property type="evidence" value="ECO:0007669"/>
    <property type="project" value="InterPro"/>
</dbReference>
<keyword evidence="4 8" id="KW-0378">Hydrolase</keyword>
<gene>
    <name evidence="9" type="ORF">KDK_28460</name>
</gene>
<dbReference type="EC" id="3.4.-.-" evidence="8"/>
<dbReference type="GO" id="GO:0008233">
    <property type="term" value="F:peptidase activity"/>
    <property type="evidence" value="ECO:0007669"/>
    <property type="project" value="UniProtKB-KW"/>
</dbReference>
<dbReference type="GO" id="GO:0006508">
    <property type="term" value="P:proteolysis"/>
    <property type="evidence" value="ECO:0007669"/>
    <property type="project" value="UniProtKB-KW"/>
</dbReference>
<accession>A0A402AIX0</accession>
<keyword evidence="10" id="KW-1185">Reference proteome</keyword>
<comment type="caution">
    <text evidence="9">The sequence shown here is derived from an EMBL/GenBank/DDBJ whole genome shotgun (WGS) entry which is preliminary data.</text>
</comment>
<keyword evidence="3" id="KW-0227">DNA damage</keyword>
<reference evidence="10" key="1">
    <citation type="submission" date="2018-12" db="EMBL/GenBank/DDBJ databases">
        <title>Tengunoibacter tsumagoiensis gen. nov., sp. nov., Dictyobacter kobayashii sp. nov., D. alpinus sp. nov., and D. joshuensis sp. nov. and description of Dictyobacteraceae fam. nov. within the order Ktedonobacterales isolated from Tengu-no-mugimeshi.</title>
        <authorList>
            <person name="Wang C.M."/>
            <person name="Zheng Y."/>
            <person name="Sakai Y."/>
            <person name="Toyoda A."/>
            <person name="Minakuchi Y."/>
            <person name="Abe K."/>
            <person name="Yokota A."/>
            <person name="Yabe S."/>
        </authorList>
    </citation>
    <scope>NUCLEOTIDE SEQUENCE [LARGE SCALE GENOMIC DNA]</scope>
    <source>
        <strain evidence="10">Uno11</strain>
    </source>
</reference>
<keyword evidence="7" id="KW-0456">Lyase</keyword>
<dbReference type="OrthoDB" id="9782620at2"/>
<evidence type="ECO:0000256" key="6">
    <source>
        <dbReference type="ARBA" id="ARBA00023125"/>
    </source>
</evidence>
<evidence type="ECO:0000313" key="10">
    <source>
        <dbReference type="Proteomes" id="UP000287188"/>
    </source>
</evidence>
<evidence type="ECO:0000313" key="9">
    <source>
        <dbReference type="EMBL" id="GCE19046.1"/>
    </source>
</evidence>